<dbReference type="InterPro" id="IPR036890">
    <property type="entry name" value="HATPase_C_sf"/>
</dbReference>
<dbReference type="GO" id="GO:0005886">
    <property type="term" value="C:plasma membrane"/>
    <property type="evidence" value="ECO:0007669"/>
    <property type="project" value="UniProtKB-SubCell"/>
</dbReference>
<keyword evidence="3" id="KW-0808">Transferase</keyword>
<evidence type="ECO:0000256" key="6">
    <source>
        <dbReference type="ARBA" id="ARBA00022989"/>
    </source>
</evidence>
<dbReference type="CDD" id="cd16917">
    <property type="entry name" value="HATPase_UhpB-NarQ-NarX-like"/>
    <property type="match status" value="1"/>
</dbReference>
<evidence type="ECO:0000313" key="11">
    <source>
        <dbReference type="Proteomes" id="UP000647172"/>
    </source>
</evidence>
<gene>
    <name evidence="10" type="ORF">Ani05nite_08990</name>
</gene>
<evidence type="ECO:0000256" key="2">
    <source>
        <dbReference type="ARBA" id="ARBA00022475"/>
    </source>
</evidence>
<keyword evidence="6" id="KW-1133">Transmembrane helix</keyword>
<dbReference type="AlphaFoldDB" id="A0A919JDG6"/>
<dbReference type="SUPFAM" id="SSF55874">
    <property type="entry name" value="ATPase domain of HSP90 chaperone/DNA topoisomerase II/histidine kinase"/>
    <property type="match status" value="1"/>
</dbReference>
<dbReference type="GO" id="GO:0046983">
    <property type="term" value="F:protein dimerization activity"/>
    <property type="evidence" value="ECO:0007669"/>
    <property type="project" value="InterPro"/>
</dbReference>
<evidence type="ECO:0000256" key="7">
    <source>
        <dbReference type="ARBA" id="ARBA00023012"/>
    </source>
</evidence>
<dbReference type="InterPro" id="IPR050482">
    <property type="entry name" value="Sensor_HK_TwoCompSys"/>
</dbReference>
<keyword evidence="4" id="KW-0812">Transmembrane</keyword>
<organism evidence="10 11">
    <name type="scientific">Actinoplanes nipponensis</name>
    <dbReference type="NCBI Taxonomy" id="135950"/>
    <lineage>
        <taxon>Bacteria</taxon>
        <taxon>Bacillati</taxon>
        <taxon>Actinomycetota</taxon>
        <taxon>Actinomycetes</taxon>
        <taxon>Micromonosporales</taxon>
        <taxon>Micromonosporaceae</taxon>
        <taxon>Actinoplanes</taxon>
    </lineage>
</organism>
<evidence type="ECO:0000256" key="1">
    <source>
        <dbReference type="ARBA" id="ARBA00004651"/>
    </source>
</evidence>
<dbReference type="InterPro" id="IPR005467">
    <property type="entry name" value="His_kinase_dom"/>
</dbReference>
<evidence type="ECO:0000256" key="8">
    <source>
        <dbReference type="ARBA" id="ARBA00023136"/>
    </source>
</evidence>
<keyword evidence="11" id="KW-1185">Reference proteome</keyword>
<reference evidence="10" key="1">
    <citation type="submission" date="2021-01" db="EMBL/GenBank/DDBJ databases">
        <title>Whole genome shotgun sequence of Actinoplanes nipponensis NBRC 14063.</title>
        <authorList>
            <person name="Komaki H."/>
            <person name="Tamura T."/>
        </authorList>
    </citation>
    <scope>NUCLEOTIDE SEQUENCE</scope>
    <source>
        <strain evidence="10">NBRC 14063</strain>
    </source>
</reference>
<dbReference type="InterPro" id="IPR003594">
    <property type="entry name" value="HATPase_dom"/>
</dbReference>
<dbReference type="PROSITE" id="PS50109">
    <property type="entry name" value="HIS_KIN"/>
    <property type="match status" value="1"/>
</dbReference>
<evidence type="ECO:0000256" key="4">
    <source>
        <dbReference type="ARBA" id="ARBA00022692"/>
    </source>
</evidence>
<accession>A0A919JDG6</accession>
<keyword evidence="5 10" id="KW-0418">Kinase</keyword>
<dbReference type="PANTHER" id="PTHR24421:SF37">
    <property type="entry name" value="SENSOR HISTIDINE KINASE NARS"/>
    <property type="match status" value="1"/>
</dbReference>
<dbReference type="PANTHER" id="PTHR24421">
    <property type="entry name" value="NITRATE/NITRITE SENSOR PROTEIN NARX-RELATED"/>
    <property type="match status" value="1"/>
</dbReference>
<evidence type="ECO:0000259" key="9">
    <source>
        <dbReference type="PROSITE" id="PS50109"/>
    </source>
</evidence>
<comment type="caution">
    <text evidence="10">The sequence shown here is derived from an EMBL/GenBank/DDBJ whole genome shotgun (WGS) entry which is preliminary data.</text>
</comment>
<dbReference type="Gene3D" id="1.20.5.1930">
    <property type="match status" value="1"/>
</dbReference>
<dbReference type="GO" id="GO:0000155">
    <property type="term" value="F:phosphorelay sensor kinase activity"/>
    <property type="evidence" value="ECO:0007669"/>
    <property type="project" value="InterPro"/>
</dbReference>
<dbReference type="InterPro" id="IPR011712">
    <property type="entry name" value="Sig_transdc_His_kin_sub3_dim/P"/>
</dbReference>
<name>A0A919JDG6_9ACTN</name>
<proteinExistence type="predicted"/>
<evidence type="ECO:0000256" key="5">
    <source>
        <dbReference type="ARBA" id="ARBA00022777"/>
    </source>
</evidence>
<keyword evidence="7" id="KW-0902">Two-component regulatory system</keyword>
<keyword evidence="8" id="KW-0472">Membrane</keyword>
<sequence>MAEPEEMTAISGVVARLEASTSSILAGYERALQQQGSPLLSTAATRSQILSHARQLLDDLVDELYGRHAETARRTLATELGSSRAEAGIYPGVSLRAAGMLFDVVMCSVDRQAGPQGASAQAMLAVALGMNRVLIRALGAAADSYAALLLDRIHGAHVEERKRISRELHDRVGHGVSLAYRNLELYEIYQAKRPIQARSCVATAQESLRETLDAVRDLISDLRVAEPPDGLEKALRSFLETEPRSRTDVRLHVTGDEHWASPEVRDEVFLIVREALRNVLAHAGADVALVRVQISPGELRATVRDDGQGFQPSAVDSSHAGIVSMRERAGLLGGALSVASSPGQGTTIELLLPLARPTA</sequence>
<dbReference type="EMBL" id="BOMQ01000011">
    <property type="protein sequence ID" value="GIE47365.1"/>
    <property type="molecule type" value="Genomic_DNA"/>
</dbReference>
<dbReference type="RefSeq" id="WP_203765378.1">
    <property type="nucleotide sequence ID" value="NZ_BAAAYJ010000064.1"/>
</dbReference>
<comment type="subcellular location">
    <subcellularLocation>
        <location evidence="1">Cell membrane</location>
        <topology evidence="1">Multi-pass membrane protein</topology>
    </subcellularLocation>
</comment>
<feature type="domain" description="Histidine kinase" evidence="9">
    <location>
        <begin position="271"/>
        <end position="356"/>
    </location>
</feature>
<dbReference type="Pfam" id="PF07730">
    <property type="entry name" value="HisKA_3"/>
    <property type="match status" value="1"/>
</dbReference>
<evidence type="ECO:0000256" key="3">
    <source>
        <dbReference type="ARBA" id="ARBA00022679"/>
    </source>
</evidence>
<protein>
    <submittedName>
        <fullName evidence="10">Two-component sensor histidine kinase</fullName>
    </submittedName>
</protein>
<evidence type="ECO:0000313" key="10">
    <source>
        <dbReference type="EMBL" id="GIE47365.1"/>
    </source>
</evidence>
<dbReference type="Gene3D" id="3.30.565.10">
    <property type="entry name" value="Histidine kinase-like ATPase, C-terminal domain"/>
    <property type="match status" value="1"/>
</dbReference>
<dbReference type="Pfam" id="PF02518">
    <property type="entry name" value="HATPase_c"/>
    <property type="match status" value="1"/>
</dbReference>
<dbReference type="SMART" id="SM00387">
    <property type="entry name" value="HATPase_c"/>
    <property type="match status" value="1"/>
</dbReference>
<dbReference type="Proteomes" id="UP000647172">
    <property type="component" value="Unassembled WGS sequence"/>
</dbReference>
<keyword evidence="2" id="KW-1003">Cell membrane</keyword>